<sequence length="66" mass="7460">MRGPSALWDIHLLLWIRRGEQEHGVTPCVPCVPCGRNRPRWCVLTPMWIPSPTWNTPALARCLAAA</sequence>
<name>A0A8X6QHX4_NEPPI</name>
<evidence type="ECO:0000313" key="2">
    <source>
        <dbReference type="EMBL" id="GFU27621.1"/>
    </source>
</evidence>
<dbReference type="EMBL" id="BMAW01128829">
    <property type="protein sequence ID" value="GFU27621.1"/>
    <property type="molecule type" value="Genomic_DNA"/>
</dbReference>
<feature type="chain" id="PRO_5036480769" evidence="1">
    <location>
        <begin position="22"/>
        <end position="66"/>
    </location>
</feature>
<dbReference type="Proteomes" id="UP000887013">
    <property type="component" value="Unassembled WGS sequence"/>
</dbReference>
<dbReference type="OrthoDB" id="10384674at2759"/>
<keyword evidence="3" id="KW-1185">Reference proteome</keyword>
<reference evidence="2" key="1">
    <citation type="submission" date="2020-08" db="EMBL/GenBank/DDBJ databases">
        <title>Multicomponent nature underlies the extraordinary mechanical properties of spider dragline silk.</title>
        <authorList>
            <person name="Kono N."/>
            <person name="Nakamura H."/>
            <person name="Mori M."/>
            <person name="Yoshida Y."/>
            <person name="Ohtoshi R."/>
            <person name="Malay A.D."/>
            <person name="Moran D.A.P."/>
            <person name="Tomita M."/>
            <person name="Numata K."/>
            <person name="Arakawa K."/>
        </authorList>
    </citation>
    <scope>NUCLEOTIDE SEQUENCE</scope>
</reference>
<dbReference type="AlphaFoldDB" id="A0A8X6QHX4"/>
<accession>A0A8X6QHX4</accession>
<evidence type="ECO:0000313" key="3">
    <source>
        <dbReference type="Proteomes" id="UP000887013"/>
    </source>
</evidence>
<keyword evidence="1" id="KW-0732">Signal</keyword>
<proteinExistence type="predicted"/>
<organism evidence="2 3">
    <name type="scientific">Nephila pilipes</name>
    <name type="common">Giant wood spider</name>
    <name type="synonym">Nephila maculata</name>
    <dbReference type="NCBI Taxonomy" id="299642"/>
    <lineage>
        <taxon>Eukaryota</taxon>
        <taxon>Metazoa</taxon>
        <taxon>Ecdysozoa</taxon>
        <taxon>Arthropoda</taxon>
        <taxon>Chelicerata</taxon>
        <taxon>Arachnida</taxon>
        <taxon>Araneae</taxon>
        <taxon>Araneomorphae</taxon>
        <taxon>Entelegynae</taxon>
        <taxon>Araneoidea</taxon>
        <taxon>Nephilidae</taxon>
        <taxon>Nephila</taxon>
    </lineage>
</organism>
<gene>
    <name evidence="2" type="ORF">NPIL_55691</name>
</gene>
<protein>
    <submittedName>
        <fullName evidence="2">Uncharacterized protein</fullName>
    </submittedName>
</protein>
<evidence type="ECO:0000256" key="1">
    <source>
        <dbReference type="SAM" id="SignalP"/>
    </source>
</evidence>
<comment type="caution">
    <text evidence="2">The sequence shown here is derived from an EMBL/GenBank/DDBJ whole genome shotgun (WGS) entry which is preliminary data.</text>
</comment>
<feature type="signal peptide" evidence="1">
    <location>
        <begin position="1"/>
        <end position="21"/>
    </location>
</feature>